<evidence type="ECO:0000313" key="1">
    <source>
        <dbReference type="EMBL" id="ASU81468.1"/>
    </source>
</evidence>
<dbReference type="RefSeq" id="WP_026125936.1">
    <property type="nucleotide sequence ID" value="NZ_ANBG01000244.1"/>
</dbReference>
<accession>A0A223S044</accession>
<dbReference type="Pfam" id="PF06475">
    <property type="entry name" value="Glycolipid_bind"/>
    <property type="match status" value="1"/>
</dbReference>
<evidence type="ECO:0000313" key="2">
    <source>
        <dbReference type="Proteomes" id="UP000215005"/>
    </source>
</evidence>
<gene>
    <name evidence="1" type="ORF">CDO52_00550</name>
</gene>
<dbReference type="KEGG" id="ngv:CDO52_00550"/>
<dbReference type="Proteomes" id="UP000215005">
    <property type="component" value="Chromosome"/>
</dbReference>
<name>A0A223S044_9ACTN</name>
<reference evidence="1 2" key="1">
    <citation type="submission" date="2017-08" db="EMBL/GenBank/DDBJ databases">
        <title>The complete genome sequence of Nocardiopsis gilva YIM 90087.</title>
        <authorList>
            <person name="Yin M."/>
            <person name="Tang S."/>
        </authorList>
    </citation>
    <scope>NUCLEOTIDE SEQUENCE [LARGE SCALE GENOMIC DNA]</scope>
    <source>
        <strain evidence="1 2">YIM 90087</strain>
    </source>
</reference>
<protein>
    <submittedName>
        <fullName evidence="1">Glycolipid-binding family protein</fullName>
    </submittedName>
</protein>
<dbReference type="EMBL" id="CP022753">
    <property type="protein sequence ID" value="ASU81468.1"/>
    <property type="molecule type" value="Genomic_DNA"/>
</dbReference>
<dbReference type="OrthoDB" id="7347529at2"/>
<dbReference type="InterPro" id="IPR009467">
    <property type="entry name" value="Glycolipid-bd_prot_put"/>
</dbReference>
<dbReference type="SUPFAM" id="SSF159275">
    <property type="entry name" value="PA1994-like"/>
    <property type="match status" value="1"/>
</dbReference>
<sequence length="190" mass="21026">MSARNDHPAVWSRLDVVEGLGLGTLIAETDGFRLEATEVVVDRGTRYSCRFTVWADLAWVTRGARVEILSPNGVRTLELASKGAHWTRDGKPAPDLDGCVDVDVASTPLTNTLPIRRLGLSPGESREIPVAWIDIPDLSVHRMTQRYTRHQSSEGRGRYVYGDPDHGSFELTVDRHGLIVDYEGFAARVS</sequence>
<keyword evidence="2" id="KW-1185">Reference proteome</keyword>
<organism evidence="1 2">
    <name type="scientific">Nocardiopsis gilva YIM 90087</name>
    <dbReference type="NCBI Taxonomy" id="1235441"/>
    <lineage>
        <taxon>Bacteria</taxon>
        <taxon>Bacillati</taxon>
        <taxon>Actinomycetota</taxon>
        <taxon>Actinomycetes</taxon>
        <taxon>Streptosporangiales</taxon>
        <taxon>Nocardiopsidaceae</taxon>
        <taxon>Nocardiopsis</taxon>
    </lineage>
</organism>
<dbReference type="AlphaFoldDB" id="A0A223S044"/>
<proteinExistence type="predicted"/>